<reference evidence="10 11" key="1">
    <citation type="journal article" date="2012" name="Stand. Genomic Sci.">
        <title>Genome sequence of the orange-pigmented seawater bacterium Owenweeksia hongkongensis type strain (UST20020801(T)).</title>
        <authorList>
            <person name="Riedel T."/>
            <person name="Held B."/>
            <person name="Nolan M."/>
            <person name="Lucas S."/>
            <person name="Lapidus A."/>
            <person name="Tice H."/>
            <person name="Del Rio T.G."/>
            <person name="Cheng J.F."/>
            <person name="Han C."/>
            <person name="Tapia R."/>
            <person name="Goodwin L.A."/>
            <person name="Pitluck S."/>
            <person name="Liolios K."/>
            <person name="Mavromatis K."/>
            <person name="Pagani I."/>
            <person name="Ivanova N."/>
            <person name="Mikhailova N."/>
            <person name="Pati A."/>
            <person name="Chen A."/>
            <person name="Palaniappan K."/>
            <person name="Rohde M."/>
            <person name="Tindall B.J."/>
            <person name="Detter J.C."/>
            <person name="Goker M."/>
            <person name="Woyke T."/>
            <person name="Bristow J."/>
            <person name="Eisen J.A."/>
            <person name="Markowitz V."/>
            <person name="Hugenholtz P."/>
            <person name="Klenk H.P."/>
            <person name="Kyrpides N.C."/>
        </authorList>
    </citation>
    <scope>NUCLEOTIDE SEQUENCE</scope>
    <source>
        <strain evidence="11">DSM 17368 / JCM 12287 / NRRL B-23963</strain>
    </source>
</reference>
<dbReference type="EC" id="3.1.13.1" evidence="8"/>
<evidence type="ECO:0000256" key="4">
    <source>
        <dbReference type="ARBA" id="ARBA00022722"/>
    </source>
</evidence>
<comment type="subcellular location">
    <subcellularLocation>
        <location evidence="2 8">Cytoplasm</location>
    </subcellularLocation>
</comment>
<dbReference type="AlphaFoldDB" id="G8R5H6"/>
<dbReference type="InterPro" id="IPR011129">
    <property type="entry name" value="CSD"/>
</dbReference>
<dbReference type="PATRIC" id="fig|926562.3.peg.2294"/>
<keyword evidence="11" id="KW-1185">Reference proteome</keyword>
<dbReference type="InterPro" id="IPR001900">
    <property type="entry name" value="RNase_II/R"/>
</dbReference>
<dbReference type="InterPro" id="IPR004476">
    <property type="entry name" value="RNase_II/RNase_R"/>
</dbReference>
<dbReference type="SMART" id="SM00357">
    <property type="entry name" value="CSP"/>
    <property type="match status" value="2"/>
</dbReference>
<dbReference type="Pfam" id="PF08206">
    <property type="entry name" value="OB_RNB"/>
    <property type="match status" value="1"/>
</dbReference>
<dbReference type="PROSITE" id="PS50126">
    <property type="entry name" value="S1"/>
    <property type="match status" value="1"/>
</dbReference>
<dbReference type="InterPro" id="IPR050180">
    <property type="entry name" value="RNR_Ribonuclease"/>
</dbReference>
<accession>G8R5H6</accession>
<evidence type="ECO:0000256" key="3">
    <source>
        <dbReference type="ARBA" id="ARBA00022490"/>
    </source>
</evidence>
<evidence type="ECO:0000256" key="2">
    <source>
        <dbReference type="ARBA" id="ARBA00004496"/>
    </source>
</evidence>
<evidence type="ECO:0000256" key="5">
    <source>
        <dbReference type="ARBA" id="ARBA00022801"/>
    </source>
</evidence>
<dbReference type="KEGG" id="oho:Oweho_2277"/>
<name>G8R5H6_OWEHD</name>
<keyword evidence="7 8" id="KW-0694">RNA-binding</keyword>
<dbReference type="NCBIfam" id="TIGR02063">
    <property type="entry name" value="RNase_R"/>
    <property type="match status" value="1"/>
</dbReference>
<protein>
    <recommendedName>
        <fullName evidence="8">Ribonuclease R</fullName>
        <shortName evidence="8">RNase R</shortName>
        <ecNumber evidence="8">3.1.13.1</ecNumber>
    </recommendedName>
</protein>
<dbReference type="EMBL" id="CP003156">
    <property type="protein sequence ID" value="AEV33250.1"/>
    <property type="molecule type" value="Genomic_DNA"/>
</dbReference>
<evidence type="ECO:0000313" key="11">
    <source>
        <dbReference type="Proteomes" id="UP000005631"/>
    </source>
</evidence>
<evidence type="ECO:0000256" key="1">
    <source>
        <dbReference type="ARBA" id="ARBA00001849"/>
    </source>
</evidence>
<comment type="catalytic activity">
    <reaction evidence="1 8">
        <text>Exonucleolytic cleavage in the 3'- to 5'-direction to yield nucleoside 5'-phosphates.</text>
        <dbReference type="EC" id="3.1.13.1"/>
    </reaction>
</comment>
<dbReference type="RefSeq" id="WP_014202599.1">
    <property type="nucleotide sequence ID" value="NC_016599.1"/>
</dbReference>
<dbReference type="Pfam" id="PF00773">
    <property type="entry name" value="RNB"/>
    <property type="match status" value="1"/>
</dbReference>
<feature type="domain" description="S1 motif" evidence="9">
    <location>
        <begin position="630"/>
        <end position="711"/>
    </location>
</feature>
<dbReference type="HAMAP" id="MF_01895">
    <property type="entry name" value="RNase_R"/>
    <property type="match status" value="1"/>
</dbReference>
<dbReference type="InterPro" id="IPR011805">
    <property type="entry name" value="RNase_R"/>
</dbReference>
<evidence type="ECO:0000256" key="8">
    <source>
        <dbReference type="HAMAP-Rule" id="MF_01895"/>
    </source>
</evidence>
<dbReference type="HOGENOM" id="CLU_002333_7_3_10"/>
<dbReference type="PANTHER" id="PTHR23355:SF9">
    <property type="entry name" value="DIS3-LIKE EXONUCLEASE 2"/>
    <property type="match status" value="1"/>
</dbReference>
<proteinExistence type="inferred from homology"/>
<evidence type="ECO:0000259" key="9">
    <source>
        <dbReference type="PROSITE" id="PS50126"/>
    </source>
</evidence>
<dbReference type="GO" id="GO:0008859">
    <property type="term" value="F:exoribonuclease II activity"/>
    <property type="evidence" value="ECO:0007669"/>
    <property type="project" value="UniProtKB-UniRule"/>
</dbReference>
<keyword evidence="6 8" id="KW-0269">Exonuclease</keyword>
<dbReference type="CDD" id="cd04471">
    <property type="entry name" value="S1_RNase_R"/>
    <property type="match status" value="1"/>
</dbReference>
<dbReference type="OrthoDB" id="9764149at2"/>
<dbReference type="eggNOG" id="COG0557">
    <property type="taxonomic scope" value="Bacteria"/>
</dbReference>
<comment type="function">
    <text evidence="8">3'-5' exoribonuclease that releases 5'-nucleoside monophosphates and is involved in maturation of structured RNAs.</text>
</comment>
<evidence type="ECO:0000313" key="10">
    <source>
        <dbReference type="EMBL" id="AEV33250.1"/>
    </source>
</evidence>
<gene>
    <name evidence="8" type="primary">rnr</name>
    <name evidence="10" type="ordered locus">Oweho_2277</name>
</gene>
<organism evidence="10 11">
    <name type="scientific">Owenweeksia hongkongensis (strain DSM 17368 / CIP 108786 / JCM 12287 / NRRL B-23963 / UST20020801)</name>
    <dbReference type="NCBI Taxonomy" id="926562"/>
    <lineage>
        <taxon>Bacteria</taxon>
        <taxon>Pseudomonadati</taxon>
        <taxon>Bacteroidota</taxon>
        <taxon>Flavobacteriia</taxon>
        <taxon>Flavobacteriales</taxon>
        <taxon>Owenweeksiaceae</taxon>
        <taxon>Owenweeksia</taxon>
    </lineage>
</organism>
<dbReference type="SMART" id="SM00955">
    <property type="entry name" value="RNB"/>
    <property type="match status" value="1"/>
</dbReference>
<dbReference type="PROSITE" id="PS01175">
    <property type="entry name" value="RIBONUCLEASE_II"/>
    <property type="match status" value="1"/>
</dbReference>
<dbReference type="GO" id="GO:0006402">
    <property type="term" value="P:mRNA catabolic process"/>
    <property type="evidence" value="ECO:0007669"/>
    <property type="project" value="TreeGrafter"/>
</dbReference>
<dbReference type="InterPro" id="IPR013223">
    <property type="entry name" value="RNase_B_OB_dom"/>
</dbReference>
<dbReference type="PANTHER" id="PTHR23355">
    <property type="entry name" value="RIBONUCLEASE"/>
    <property type="match status" value="1"/>
</dbReference>
<dbReference type="Proteomes" id="UP000005631">
    <property type="component" value="Chromosome"/>
</dbReference>
<dbReference type="SMART" id="SM00316">
    <property type="entry name" value="S1"/>
    <property type="match status" value="1"/>
</dbReference>
<dbReference type="Gene3D" id="2.40.50.140">
    <property type="entry name" value="Nucleic acid-binding proteins"/>
    <property type="match status" value="3"/>
</dbReference>
<dbReference type="Pfam" id="PF00575">
    <property type="entry name" value="S1"/>
    <property type="match status" value="1"/>
</dbReference>
<dbReference type="NCBIfam" id="TIGR00358">
    <property type="entry name" value="3_prime_RNase"/>
    <property type="match status" value="1"/>
</dbReference>
<evidence type="ECO:0000256" key="6">
    <source>
        <dbReference type="ARBA" id="ARBA00022839"/>
    </source>
</evidence>
<dbReference type="STRING" id="926562.Oweho_2277"/>
<dbReference type="InterPro" id="IPR003029">
    <property type="entry name" value="S1_domain"/>
</dbReference>
<dbReference type="InterPro" id="IPR040476">
    <property type="entry name" value="CSD2"/>
</dbReference>
<evidence type="ECO:0000256" key="7">
    <source>
        <dbReference type="ARBA" id="ARBA00022884"/>
    </source>
</evidence>
<dbReference type="SUPFAM" id="SSF50249">
    <property type="entry name" value="Nucleic acid-binding proteins"/>
    <property type="match status" value="3"/>
</dbReference>
<dbReference type="GO" id="GO:0003723">
    <property type="term" value="F:RNA binding"/>
    <property type="evidence" value="ECO:0007669"/>
    <property type="project" value="UniProtKB-UniRule"/>
</dbReference>
<dbReference type="InterPro" id="IPR012340">
    <property type="entry name" value="NA-bd_OB-fold"/>
</dbReference>
<dbReference type="InterPro" id="IPR022966">
    <property type="entry name" value="RNase_II/R_CS"/>
</dbReference>
<keyword evidence="4 8" id="KW-0540">Nuclease</keyword>
<dbReference type="GO" id="GO:0005829">
    <property type="term" value="C:cytosol"/>
    <property type="evidence" value="ECO:0007669"/>
    <property type="project" value="TreeGrafter"/>
</dbReference>
<comment type="similarity">
    <text evidence="8">Belongs to the RNR ribonuclease family. RNase R subfamily.</text>
</comment>
<dbReference type="Pfam" id="PF17876">
    <property type="entry name" value="CSD2"/>
    <property type="match status" value="1"/>
</dbReference>
<keyword evidence="3 8" id="KW-0963">Cytoplasm</keyword>
<sequence>MSKPKKKRRSKRLDKMQTAILATLKKDRLTTFNYKQLSAQMGISDKEERKMVSEALMRLAEDGRVDETERGKYRYKHFEHYVEGYVDMTQKGSAYVVSDELEDDIYITPKNINHALDGDFVKVLLYAQRKNKKPEGEVAEIIERAKTEFVGIIEMSKNYGFLVPDNKKMLVDLYIHKELLNGAKHGDKAIAKITDWPEHASSPFGEVTEVLGRPGDHNVEIHSILAEYGLPREFPKLVENEAAKVAEEISKEEIAKRRDFRDVLTFTIDPHDAKDFDDALSLRKLENGNWEIGVHIADVTHYVTPGSELEEEAVKRATSVYLVDRVVPMLPEKLSNKVCSLRPHEEKLTFSAVFEMDENANVLNEWFGRTVIYSDHRFAYADAQEVIETGKGTLAEEILIMNGLAKILRQQRMKSGALAFDKVEVKFELDEENNPTGVYFKESKDANHLIEEFMLLANKSVARFIGKGKNGKPSDKTFVYRIHDEPKPDRLMDLSNFVKQFGYQVDTKNRNGISRSLNKMLSDVKGKGEANMIETLTIRSMAKAVYSTQNIGHYGLAFDYYTHFTSPIRRYPDMMVHRLLQHYLDGGNPVNKNTYEELCEHSSDREKLATEAERDSIKYMQVKFMEKHVGEDFMGVISGVTEWGVFVELIESKCEGMIRIRDFKDDYYVFDEKNFAIEGERNGKIFQLGDQIMVTVKNADLDKKQLDFVPASKNH</sequence>
<keyword evidence="5 8" id="KW-0378">Hydrolase</keyword>